<dbReference type="EMBL" id="VUJU01001856">
    <property type="protein sequence ID" value="KAF0763547.1"/>
    <property type="molecule type" value="Genomic_DNA"/>
</dbReference>
<gene>
    <name evidence="2" type="ORF">FWK35_00023443</name>
</gene>
<reference evidence="2 3" key="1">
    <citation type="submission" date="2019-08" db="EMBL/GenBank/DDBJ databases">
        <title>Whole genome of Aphis craccivora.</title>
        <authorList>
            <person name="Voronova N.V."/>
            <person name="Shulinski R.S."/>
            <person name="Bandarenka Y.V."/>
            <person name="Zhorov D.G."/>
            <person name="Warner D."/>
        </authorList>
    </citation>
    <scope>NUCLEOTIDE SEQUENCE [LARGE SCALE GENOMIC DNA]</scope>
    <source>
        <strain evidence="2">180601</strain>
        <tissue evidence="2">Whole Body</tissue>
    </source>
</reference>
<sequence>MSDAHLGVQKREGISYRLSGQYHGRDGTSRKTKSGDNRYDSPRIVTVGEK</sequence>
<feature type="compositionally biased region" description="Basic and acidic residues" evidence="1">
    <location>
        <begin position="23"/>
        <end position="41"/>
    </location>
</feature>
<organism evidence="2 3">
    <name type="scientific">Aphis craccivora</name>
    <name type="common">Cowpea aphid</name>
    <dbReference type="NCBI Taxonomy" id="307492"/>
    <lineage>
        <taxon>Eukaryota</taxon>
        <taxon>Metazoa</taxon>
        <taxon>Ecdysozoa</taxon>
        <taxon>Arthropoda</taxon>
        <taxon>Hexapoda</taxon>
        <taxon>Insecta</taxon>
        <taxon>Pterygota</taxon>
        <taxon>Neoptera</taxon>
        <taxon>Paraneoptera</taxon>
        <taxon>Hemiptera</taxon>
        <taxon>Sternorrhyncha</taxon>
        <taxon>Aphidomorpha</taxon>
        <taxon>Aphidoidea</taxon>
        <taxon>Aphididae</taxon>
        <taxon>Aphidini</taxon>
        <taxon>Aphis</taxon>
        <taxon>Aphis</taxon>
    </lineage>
</organism>
<keyword evidence="3" id="KW-1185">Reference proteome</keyword>
<comment type="caution">
    <text evidence="2">The sequence shown here is derived from an EMBL/GenBank/DDBJ whole genome shotgun (WGS) entry which is preliminary data.</text>
</comment>
<protein>
    <submittedName>
        <fullName evidence="2">Uncharacterized protein</fullName>
    </submittedName>
</protein>
<evidence type="ECO:0000313" key="2">
    <source>
        <dbReference type="EMBL" id="KAF0763547.1"/>
    </source>
</evidence>
<proteinExistence type="predicted"/>
<dbReference type="AlphaFoldDB" id="A0A6G0YZW1"/>
<feature type="region of interest" description="Disordered" evidence="1">
    <location>
        <begin position="1"/>
        <end position="50"/>
    </location>
</feature>
<accession>A0A6G0YZW1</accession>
<evidence type="ECO:0000313" key="3">
    <source>
        <dbReference type="Proteomes" id="UP000478052"/>
    </source>
</evidence>
<evidence type="ECO:0000256" key="1">
    <source>
        <dbReference type="SAM" id="MobiDB-lite"/>
    </source>
</evidence>
<name>A0A6G0YZW1_APHCR</name>
<dbReference type="Proteomes" id="UP000478052">
    <property type="component" value="Unassembled WGS sequence"/>
</dbReference>